<feature type="region of interest" description="Disordered" evidence="1">
    <location>
        <begin position="27"/>
        <end position="98"/>
    </location>
</feature>
<gene>
    <name evidence="2" type="ORF">BV898_19721</name>
</gene>
<feature type="compositionally biased region" description="Basic and acidic residues" evidence="1">
    <location>
        <begin position="75"/>
        <end position="86"/>
    </location>
</feature>
<name>A0A9X6NK64_HYPEX</name>
<feature type="compositionally biased region" description="Polar residues" evidence="1">
    <location>
        <begin position="27"/>
        <end position="43"/>
    </location>
</feature>
<accession>A0A9X6NK64</accession>
<proteinExistence type="predicted"/>
<evidence type="ECO:0000313" key="3">
    <source>
        <dbReference type="Proteomes" id="UP000192578"/>
    </source>
</evidence>
<dbReference type="AlphaFoldDB" id="A0A9X6NK64"/>
<reference evidence="3" key="1">
    <citation type="submission" date="2017-01" db="EMBL/GenBank/DDBJ databases">
        <title>Comparative genomics of anhydrobiosis in the tardigrade Hypsibius dujardini.</title>
        <authorList>
            <person name="Yoshida Y."/>
            <person name="Koutsovoulos G."/>
            <person name="Laetsch D."/>
            <person name="Stevens L."/>
            <person name="Kumar S."/>
            <person name="Horikawa D."/>
            <person name="Ishino K."/>
            <person name="Komine S."/>
            <person name="Tomita M."/>
            <person name="Blaxter M."/>
            <person name="Arakawa K."/>
        </authorList>
    </citation>
    <scope>NUCLEOTIDE SEQUENCE [LARGE SCALE GENOMIC DNA]</scope>
    <source>
        <strain evidence="3">Z151</strain>
    </source>
</reference>
<sequence length="98" mass="11040">MAKIFGDYAPIKPNRSVATSLHNFNKRTTPAQMTTTVERNTPDNQPPVRRPVKPRTREFGRRGGPQVSLVNLPVRWDRTGPRDGRTKPSHPGLEGTRL</sequence>
<feature type="non-terminal residue" evidence="2">
    <location>
        <position position="98"/>
    </location>
</feature>
<dbReference type="Proteomes" id="UP000192578">
    <property type="component" value="Unassembled WGS sequence"/>
</dbReference>
<keyword evidence="3" id="KW-1185">Reference proteome</keyword>
<protein>
    <submittedName>
        <fullName evidence="2">Uncharacterized protein</fullName>
    </submittedName>
</protein>
<evidence type="ECO:0000256" key="1">
    <source>
        <dbReference type="SAM" id="MobiDB-lite"/>
    </source>
</evidence>
<evidence type="ECO:0000313" key="2">
    <source>
        <dbReference type="EMBL" id="OWA55337.1"/>
    </source>
</evidence>
<organism evidence="2 3">
    <name type="scientific">Hypsibius exemplaris</name>
    <name type="common">Freshwater tardigrade</name>
    <dbReference type="NCBI Taxonomy" id="2072580"/>
    <lineage>
        <taxon>Eukaryota</taxon>
        <taxon>Metazoa</taxon>
        <taxon>Ecdysozoa</taxon>
        <taxon>Tardigrada</taxon>
        <taxon>Eutardigrada</taxon>
        <taxon>Parachela</taxon>
        <taxon>Hypsibioidea</taxon>
        <taxon>Hypsibiidae</taxon>
        <taxon>Hypsibius</taxon>
    </lineage>
</organism>
<dbReference type="EMBL" id="MTYJ01000675">
    <property type="protein sequence ID" value="OWA55337.1"/>
    <property type="molecule type" value="Genomic_DNA"/>
</dbReference>
<comment type="caution">
    <text evidence="2">The sequence shown here is derived from an EMBL/GenBank/DDBJ whole genome shotgun (WGS) entry which is preliminary data.</text>
</comment>